<dbReference type="InterPro" id="IPR050210">
    <property type="entry name" value="tRNA_Adenine-N(6)_MTase"/>
</dbReference>
<dbReference type="Gene3D" id="3.40.50.150">
    <property type="entry name" value="Vaccinia Virus protein VP39"/>
    <property type="match status" value="1"/>
</dbReference>
<dbReference type="RefSeq" id="WP_100164189.1">
    <property type="nucleotide sequence ID" value="NZ_PGTB01000132.1"/>
</dbReference>
<dbReference type="GO" id="GO:0032259">
    <property type="term" value="P:methylation"/>
    <property type="evidence" value="ECO:0007669"/>
    <property type="project" value="UniProtKB-KW"/>
</dbReference>
<evidence type="ECO:0000259" key="3">
    <source>
        <dbReference type="Pfam" id="PF05175"/>
    </source>
</evidence>
<gene>
    <name evidence="4" type="ORF">CVM52_19975</name>
</gene>
<dbReference type="PROSITE" id="PS00092">
    <property type="entry name" value="N6_MTASE"/>
    <property type="match status" value="1"/>
</dbReference>
<accession>A0A2M8IWG9</accession>
<dbReference type="SUPFAM" id="SSF53335">
    <property type="entry name" value="S-adenosyl-L-methionine-dependent methyltransferases"/>
    <property type="match status" value="1"/>
</dbReference>
<dbReference type="OrthoDB" id="5489421at2"/>
<keyword evidence="1 4" id="KW-0489">Methyltransferase</keyword>
<dbReference type="InterPro" id="IPR002052">
    <property type="entry name" value="DNA_methylase_N6_adenine_CS"/>
</dbReference>
<dbReference type="EMBL" id="PGTB01000132">
    <property type="protein sequence ID" value="PJE34872.1"/>
    <property type="molecule type" value="Genomic_DNA"/>
</dbReference>
<dbReference type="PANTHER" id="PTHR47739:SF1">
    <property type="entry name" value="TRNA1(VAL) (ADENINE(37)-N6)-METHYLTRANSFERASE"/>
    <property type="match status" value="1"/>
</dbReference>
<comment type="caution">
    <text evidence="4">The sequence shown here is derived from an EMBL/GenBank/DDBJ whole genome shotgun (WGS) entry which is preliminary data.</text>
</comment>
<sequence length="201" mass="21583">AILCLGARVPGLGLTGVELQREYADLAGRNAAANGVALEVVRADLAQLPAELRQQRFDHVIANPPYFRAGAHRAATDAGRRVALGEMTPLSDWVSVAARRLVDRGFLHMIQRSDRLPDLLGALAGRLGSVEVLPLSGRAGRAPELIILSARKGGRAAFRLHAPVVMHPGPVHDGRRDSYTPEIEAVLRHGASLDWPGRSKP</sequence>
<evidence type="ECO:0000256" key="1">
    <source>
        <dbReference type="ARBA" id="ARBA00022603"/>
    </source>
</evidence>
<protein>
    <submittedName>
        <fullName evidence="4">Methyltransferase</fullName>
    </submittedName>
</protein>
<dbReference type="AlphaFoldDB" id="A0A2M8IWG9"/>
<dbReference type="InterPro" id="IPR007848">
    <property type="entry name" value="Small_mtfrase_dom"/>
</dbReference>
<feature type="non-terminal residue" evidence="4">
    <location>
        <position position="1"/>
    </location>
</feature>
<keyword evidence="2" id="KW-0949">S-adenosyl-L-methionine</keyword>
<keyword evidence="5" id="KW-1185">Reference proteome</keyword>
<keyword evidence="4" id="KW-0808">Transferase</keyword>
<dbReference type="InterPro" id="IPR029063">
    <property type="entry name" value="SAM-dependent_MTases_sf"/>
</dbReference>
<name>A0A2M8IWG9_9RHOB</name>
<proteinExistence type="predicted"/>
<dbReference type="Proteomes" id="UP000231553">
    <property type="component" value="Unassembled WGS sequence"/>
</dbReference>
<dbReference type="GO" id="GO:0003676">
    <property type="term" value="F:nucleic acid binding"/>
    <property type="evidence" value="ECO:0007669"/>
    <property type="project" value="InterPro"/>
</dbReference>
<evidence type="ECO:0000313" key="4">
    <source>
        <dbReference type="EMBL" id="PJE34872.1"/>
    </source>
</evidence>
<reference evidence="4 5" key="1">
    <citation type="journal article" date="2018" name="Int. J. Syst. Evol. Microbiol.">
        <title>Pseudooceanicola lipolyticus sp. nov., a marine alphaproteobacterium, reclassification of Oceanicola flagellatus as Pseudooceanicola flagellatus comb. nov. and emended description of the genus Pseudooceanicola.</title>
        <authorList>
            <person name="Huang M.-M."/>
            <person name="Guo L.-L."/>
            <person name="Wu Y.-H."/>
            <person name="Lai Q.-L."/>
            <person name="Shao Z.-Z."/>
            <person name="Wang C.-S."/>
            <person name="Wu M."/>
            <person name="Xu X.-W."/>
        </authorList>
    </citation>
    <scope>NUCLEOTIDE SEQUENCE [LARGE SCALE GENOMIC DNA]</scope>
    <source>
        <strain evidence="4 5">157</strain>
    </source>
</reference>
<feature type="domain" description="Methyltransferase small" evidence="3">
    <location>
        <begin position="8"/>
        <end position="72"/>
    </location>
</feature>
<evidence type="ECO:0000313" key="5">
    <source>
        <dbReference type="Proteomes" id="UP000231553"/>
    </source>
</evidence>
<dbReference type="Pfam" id="PF05175">
    <property type="entry name" value="MTS"/>
    <property type="match status" value="1"/>
</dbReference>
<dbReference type="PANTHER" id="PTHR47739">
    <property type="entry name" value="TRNA1(VAL) (ADENINE(37)-N6)-METHYLTRANSFERASE"/>
    <property type="match status" value="1"/>
</dbReference>
<organism evidence="4 5">
    <name type="scientific">Pseudooceanicola lipolyticus</name>
    <dbReference type="NCBI Taxonomy" id="2029104"/>
    <lineage>
        <taxon>Bacteria</taxon>
        <taxon>Pseudomonadati</taxon>
        <taxon>Pseudomonadota</taxon>
        <taxon>Alphaproteobacteria</taxon>
        <taxon>Rhodobacterales</taxon>
        <taxon>Paracoccaceae</taxon>
        <taxon>Pseudooceanicola</taxon>
    </lineage>
</organism>
<dbReference type="GO" id="GO:0008168">
    <property type="term" value="F:methyltransferase activity"/>
    <property type="evidence" value="ECO:0007669"/>
    <property type="project" value="UniProtKB-KW"/>
</dbReference>
<evidence type="ECO:0000256" key="2">
    <source>
        <dbReference type="ARBA" id="ARBA00022691"/>
    </source>
</evidence>